<dbReference type="InterPro" id="IPR040442">
    <property type="entry name" value="Pyrv_kinase-like_dom_sf"/>
</dbReference>
<dbReference type="SUPFAM" id="SSF51621">
    <property type="entry name" value="Phosphoenolpyruvate/pyruvate domain"/>
    <property type="match status" value="1"/>
</dbReference>
<dbReference type="InParanoid" id="A0A263D0J3"/>
<dbReference type="AlphaFoldDB" id="A0A263D0J3"/>
<comment type="caution">
    <text evidence="1">The sequence shown here is derived from an EMBL/GenBank/DDBJ whole genome shotgun (WGS) entry which is preliminary data.</text>
</comment>
<dbReference type="GO" id="GO:0003824">
    <property type="term" value="F:catalytic activity"/>
    <property type="evidence" value="ECO:0007669"/>
    <property type="project" value="InterPro"/>
</dbReference>
<protein>
    <submittedName>
        <fullName evidence="1">Phosphonomutase</fullName>
    </submittedName>
</protein>
<evidence type="ECO:0000313" key="2">
    <source>
        <dbReference type="Proteomes" id="UP000242444"/>
    </source>
</evidence>
<reference evidence="1 2" key="1">
    <citation type="submission" date="2017-07" db="EMBL/GenBank/DDBJ databases">
        <title>Amycolatopsis antarcticus sp. nov., isolated from the surface of an Antarcticus brown macroalga.</title>
        <authorList>
            <person name="Wang J."/>
            <person name="Leiva S."/>
            <person name="Huang J."/>
            <person name="Huang Y."/>
        </authorList>
    </citation>
    <scope>NUCLEOTIDE SEQUENCE [LARGE SCALE GENOMIC DNA]</scope>
    <source>
        <strain evidence="1 2">AU-G6</strain>
    </source>
</reference>
<evidence type="ECO:0000313" key="1">
    <source>
        <dbReference type="EMBL" id="OZM71871.1"/>
    </source>
</evidence>
<dbReference type="EMBL" id="NKYE01000010">
    <property type="protein sequence ID" value="OZM71871.1"/>
    <property type="molecule type" value="Genomic_DNA"/>
</dbReference>
<dbReference type="RefSeq" id="WP_094863828.1">
    <property type="nucleotide sequence ID" value="NZ_NKYE01000010.1"/>
</dbReference>
<accession>A0A263D0J3</accession>
<dbReference type="PANTHER" id="PTHR42905">
    <property type="entry name" value="PHOSPHOENOLPYRUVATE CARBOXYLASE"/>
    <property type="match status" value="1"/>
</dbReference>
<organism evidence="1 2">
    <name type="scientific">Amycolatopsis antarctica</name>
    <dbReference type="NCBI Taxonomy" id="1854586"/>
    <lineage>
        <taxon>Bacteria</taxon>
        <taxon>Bacillati</taxon>
        <taxon>Actinomycetota</taxon>
        <taxon>Actinomycetes</taxon>
        <taxon>Pseudonocardiales</taxon>
        <taxon>Pseudonocardiaceae</taxon>
        <taxon>Amycolatopsis</taxon>
    </lineage>
</organism>
<dbReference type="InterPro" id="IPR015813">
    <property type="entry name" value="Pyrv/PenolPyrv_kinase-like_dom"/>
</dbReference>
<keyword evidence="2" id="KW-1185">Reference proteome</keyword>
<proteinExistence type="predicted"/>
<name>A0A263D0J3_9PSEU</name>
<gene>
    <name evidence="1" type="ORF">CFN78_17085</name>
</gene>
<dbReference type="Pfam" id="PF13714">
    <property type="entry name" value="PEP_mutase"/>
    <property type="match status" value="1"/>
</dbReference>
<dbReference type="OrthoDB" id="9780430at2"/>
<dbReference type="PANTHER" id="PTHR42905:SF16">
    <property type="entry name" value="CARBOXYPHOSPHONOENOLPYRUVATE PHOSPHONOMUTASE-LIKE PROTEIN (AFU_ORTHOLOGUE AFUA_5G07230)"/>
    <property type="match status" value="1"/>
</dbReference>
<dbReference type="Proteomes" id="UP000242444">
    <property type="component" value="Unassembled WGS sequence"/>
</dbReference>
<dbReference type="CDD" id="cd00377">
    <property type="entry name" value="ICL_PEPM"/>
    <property type="match status" value="1"/>
</dbReference>
<dbReference type="InterPro" id="IPR039556">
    <property type="entry name" value="ICL/PEPM"/>
</dbReference>
<sequence>MTAERFHALHHGSAPLLLPNAWDQVTATALLDAGFLAVGTTSLGVALAAGLPDAEGLAREATLALARGLVRLPCPVSVDIEGGFSEDPAEVAALCAELADLGVAGVNLEDGRSGGTLVPVDRQERVLEAVRRAAPRLFLNARTDTCWLGVEPESTSDRLRAYAGAGADGVFVPGLSGDARIAEIVDAVDVPVNLLYRPGAGTVERLGELGVRRVSTGSLLFRASLGATVATALAVRAGAEPPLTPPSYAEAQALIPGG</sequence>
<dbReference type="Gene3D" id="3.20.20.60">
    <property type="entry name" value="Phosphoenolpyruvate-binding domains"/>
    <property type="match status" value="1"/>
</dbReference>